<dbReference type="EMBL" id="JQIF01000022">
    <property type="protein sequence ID" value="KGJ54162.1"/>
    <property type="molecule type" value="Genomic_DNA"/>
</dbReference>
<dbReference type="Gene3D" id="3.20.20.60">
    <property type="entry name" value="Phosphoenolpyruvate-binding domains"/>
    <property type="match status" value="1"/>
</dbReference>
<evidence type="ECO:0000259" key="4">
    <source>
        <dbReference type="Pfam" id="PF03328"/>
    </source>
</evidence>
<protein>
    <submittedName>
        <fullName evidence="5">2,4-dihydroxyhept-2-ene-1,7-dioic acid aldolase</fullName>
    </submittedName>
</protein>
<proteinExistence type="inferred from homology"/>
<name>A0A099IAC9_CLOIN</name>
<dbReference type="RefSeq" id="WP_044904485.1">
    <property type="nucleotide sequence ID" value="NZ_JQIF01000022.1"/>
</dbReference>
<evidence type="ECO:0000313" key="5">
    <source>
        <dbReference type="EMBL" id="KGJ54162.1"/>
    </source>
</evidence>
<dbReference type="InterPro" id="IPR040442">
    <property type="entry name" value="Pyrv_kinase-like_dom_sf"/>
</dbReference>
<accession>A0A099IAC9</accession>
<dbReference type="AlphaFoldDB" id="A0A099IAC9"/>
<dbReference type="PANTHER" id="PTHR30502:SF0">
    <property type="entry name" value="PHOSPHOENOLPYRUVATE CARBOXYLASE FAMILY PROTEIN"/>
    <property type="match status" value="1"/>
</dbReference>
<dbReference type="InterPro" id="IPR050251">
    <property type="entry name" value="HpcH-HpaI_aldolase"/>
</dbReference>
<dbReference type="PANTHER" id="PTHR30502">
    <property type="entry name" value="2-KETO-3-DEOXY-L-RHAMNONATE ALDOLASE"/>
    <property type="match status" value="1"/>
</dbReference>
<comment type="caution">
    <text evidence="5">The sequence shown here is derived from an EMBL/GenBank/DDBJ whole genome shotgun (WGS) entry which is preliminary data.</text>
</comment>
<keyword evidence="3" id="KW-0456">Lyase</keyword>
<dbReference type="GO" id="GO:0005737">
    <property type="term" value="C:cytoplasm"/>
    <property type="evidence" value="ECO:0007669"/>
    <property type="project" value="TreeGrafter"/>
</dbReference>
<organism evidence="5 6">
    <name type="scientific">Clostridium innocuum</name>
    <dbReference type="NCBI Taxonomy" id="1522"/>
    <lineage>
        <taxon>Bacteria</taxon>
        <taxon>Bacillati</taxon>
        <taxon>Bacillota</taxon>
        <taxon>Clostridia</taxon>
        <taxon>Eubacteriales</taxon>
        <taxon>Clostridiaceae</taxon>
        <taxon>Clostridium</taxon>
    </lineage>
</organism>
<evidence type="ECO:0000256" key="1">
    <source>
        <dbReference type="ARBA" id="ARBA00005568"/>
    </source>
</evidence>
<feature type="domain" description="HpcH/HpaI aldolase/citrate lyase" evidence="4">
    <location>
        <begin position="19"/>
        <end position="205"/>
    </location>
</feature>
<dbReference type="GO" id="GO:0046872">
    <property type="term" value="F:metal ion binding"/>
    <property type="evidence" value="ECO:0007669"/>
    <property type="project" value="UniProtKB-KW"/>
</dbReference>
<evidence type="ECO:0000256" key="3">
    <source>
        <dbReference type="ARBA" id="ARBA00023239"/>
    </source>
</evidence>
<gene>
    <name evidence="5" type="ORF">CIAN88_05240</name>
</gene>
<dbReference type="Pfam" id="PF03328">
    <property type="entry name" value="HpcH_HpaI"/>
    <property type="match status" value="1"/>
</dbReference>
<dbReference type="Proteomes" id="UP000030008">
    <property type="component" value="Unassembled WGS sequence"/>
</dbReference>
<evidence type="ECO:0000256" key="2">
    <source>
        <dbReference type="ARBA" id="ARBA00022723"/>
    </source>
</evidence>
<evidence type="ECO:0000313" key="6">
    <source>
        <dbReference type="Proteomes" id="UP000030008"/>
    </source>
</evidence>
<keyword evidence="2" id="KW-0479">Metal-binding</keyword>
<comment type="similarity">
    <text evidence="1">Belongs to the HpcH/HpaI aldolase family.</text>
</comment>
<reference evidence="5 6" key="1">
    <citation type="submission" date="2014-08" db="EMBL/GenBank/DDBJ databases">
        <title>Clostridium innocuum, an unnegligible vancomycin-resistant pathogen causing extra-intestinal infections.</title>
        <authorList>
            <person name="Feng Y."/>
            <person name="Chiu C.-H."/>
        </authorList>
    </citation>
    <scope>NUCLEOTIDE SEQUENCE [LARGE SCALE GENOMIC DNA]</scope>
    <source>
        <strain evidence="5 6">AN88</strain>
    </source>
</reference>
<dbReference type="GO" id="GO:0016832">
    <property type="term" value="F:aldehyde-lyase activity"/>
    <property type="evidence" value="ECO:0007669"/>
    <property type="project" value="TreeGrafter"/>
</dbReference>
<dbReference type="InterPro" id="IPR005000">
    <property type="entry name" value="Aldolase/citrate-lyase_domain"/>
</dbReference>
<sequence>MELKELIKQQKAKGVLVKALAHPSLVIMAQDCGMDFILYDCEHGVLSYEQLHDLMVLGNMRKLSSIVRVAQLARSDVSRILDCGACGVMVPMIETAEQAEQLVQWSKYPPLGKRSYSGGANTHYAPGGNHALHMKQLNEKTMSIVQIETRQGVENIDAILNVKGIDGVLIGPCDLAISLGWPDDLMREEELNMIQKVADACLKRDLGFGIIGGRAMQEYFKKESSLLVSAIDTALMREGLKQAVREYEQLERK</sequence>
<dbReference type="InterPro" id="IPR015813">
    <property type="entry name" value="Pyrv/PenolPyrv_kinase-like_dom"/>
</dbReference>
<dbReference type="SUPFAM" id="SSF51621">
    <property type="entry name" value="Phosphoenolpyruvate/pyruvate domain"/>
    <property type="match status" value="1"/>
</dbReference>